<name>A0A0C2HLA0_9BACT</name>
<dbReference type="RefSeq" id="WP_040096361.1">
    <property type="nucleotide sequence ID" value="NZ_JWJD01000001.1"/>
</dbReference>
<protein>
    <recommendedName>
        <fullName evidence="3">Phosphohistidine phosphatase</fullName>
    </recommendedName>
</protein>
<sequence>MQLFLVRHAKAVERSFDIPEENRYLTPEGRERFRSAAASLRKKGMAPEVIVSSPLVRAVQTAEILADALSFKGLLPVDELLAPGFSLAQLRKLLARHPGVNSLACVGHEPDLGEIGGALLKVSEAFSLSKGGVLALEWEPQAEEQGARFLWLLAKGEFYTDPATLTSH</sequence>
<gene>
    <name evidence="1" type="ORF">GFER_04275</name>
</gene>
<evidence type="ECO:0000313" key="1">
    <source>
        <dbReference type="EMBL" id="KIH77851.1"/>
    </source>
</evidence>
<dbReference type="EMBL" id="JWJD01000001">
    <property type="protein sequence ID" value="KIH77851.1"/>
    <property type="molecule type" value="Genomic_DNA"/>
</dbReference>
<evidence type="ECO:0000313" key="2">
    <source>
        <dbReference type="Proteomes" id="UP000035068"/>
    </source>
</evidence>
<dbReference type="Pfam" id="PF00300">
    <property type="entry name" value="His_Phos_1"/>
    <property type="match status" value="1"/>
</dbReference>
<keyword evidence="2" id="KW-1185">Reference proteome</keyword>
<dbReference type="Proteomes" id="UP000035068">
    <property type="component" value="Unassembled WGS sequence"/>
</dbReference>
<dbReference type="Gene3D" id="3.40.50.1240">
    <property type="entry name" value="Phosphoglycerate mutase-like"/>
    <property type="match status" value="1"/>
</dbReference>
<dbReference type="InterPro" id="IPR013078">
    <property type="entry name" value="His_Pase_superF_clade-1"/>
</dbReference>
<dbReference type="InterPro" id="IPR029033">
    <property type="entry name" value="His_PPase_superfam"/>
</dbReference>
<organism evidence="1 2">
    <name type="scientific">Geoalkalibacter ferrihydriticus DSM 17813</name>
    <dbReference type="NCBI Taxonomy" id="1121915"/>
    <lineage>
        <taxon>Bacteria</taxon>
        <taxon>Pseudomonadati</taxon>
        <taxon>Thermodesulfobacteriota</taxon>
        <taxon>Desulfuromonadia</taxon>
        <taxon>Desulfuromonadales</taxon>
        <taxon>Geoalkalibacteraceae</taxon>
        <taxon>Geoalkalibacter</taxon>
    </lineage>
</organism>
<evidence type="ECO:0008006" key="3">
    <source>
        <dbReference type="Google" id="ProtNLM"/>
    </source>
</evidence>
<dbReference type="SUPFAM" id="SSF53254">
    <property type="entry name" value="Phosphoglycerate mutase-like"/>
    <property type="match status" value="1"/>
</dbReference>
<proteinExistence type="predicted"/>
<reference evidence="1 2" key="1">
    <citation type="submission" date="2014-12" db="EMBL/GenBank/DDBJ databases">
        <title>Genomes of Geoalkalibacter ferrihydriticus and Geoalkalibacter subterraneus, two haloalkaliphilic metal-reducing members of the Geobacteraceae.</title>
        <authorList>
            <person name="Badalamenti J.P."/>
            <person name="Torres C.I."/>
            <person name="Krajmalnik-Brown R."/>
            <person name="Bond D.R."/>
        </authorList>
    </citation>
    <scope>NUCLEOTIDE SEQUENCE [LARGE SCALE GENOMIC DNA]</scope>
    <source>
        <strain evidence="1 2">DSM 17813</strain>
    </source>
</reference>
<comment type="caution">
    <text evidence="1">The sequence shown here is derived from an EMBL/GenBank/DDBJ whole genome shotgun (WGS) entry which is preliminary data.</text>
</comment>
<dbReference type="CDD" id="cd07067">
    <property type="entry name" value="HP_PGM_like"/>
    <property type="match status" value="1"/>
</dbReference>
<dbReference type="AlphaFoldDB" id="A0A0C2HLA0"/>
<accession>A0A0C2HLA0</accession>